<dbReference type="SMART" id="SM00980">
    <property type="entry name" value="THAP"/>
    <property type="match status" value="1"/>
</dbReference>
<reference evidence="8 9" key="2">
    <citation type="journal article" date="2024" name="Insects">
        <title>An Improved Chromosome-Level Genome Assembly of the Firefly Pyrocoelia pectoralis.</title>
        <authorList>
            <person name="Fu X."/>
            <person name="Meyer-Rochow V.B."/>
            <person name="Ballantyne L."/>
            <person name="Zhu X."/>
        </authorList>
    </citation>
    <scope>NUCLEOTIDE SEQUENCE [LARGE SCALE GENOMIC DNA]</scope>
    <source>
        <strain evidence="8">XCY_ONT2</strain>
    </source>
</reference>
<keyword evidence="2 5" id="KW-0863">Zinc-finger</keyword>
<reference evidence="8" key="1">
    <citation type="submission" date="2023-06" db="EMBL/GenBank/DDBJ databases">
        <authorList>
            <person name="Fu X."/>
            <person name="Zhu X."/>
        </authorList>
    </citation>
    <scope>NUCLEOTIDE SEQUENCE</scope>
    <source>
        <strain evidence="8">XCY_ONT2</strain>
        <tissue evidence="8">Whole body</tissue>
    </source>
</reference>
<proteinExistence type="predicted"/>
<evidence type="ECO:0000313" key="7">
    <source>
        <dbReference type="EMBL" id="KAK5646350.1"/>
    </source>
</evidence>
<dbReference type="GO" id="GO:0003677">
    <property type="term" value="F:DNA binding"/>
    <property type="evidence" value="ECO:0007669"/>
    <property type="project" value="UniProtKB-UniRule"/>
</dbReference>
<dbReference type="SUPFAM" id="SSF57716">
    <property type="entry name" value="Glucocorticoid receptor-like (DNA-binding domain)"/>
    <property type="match status" value="1"/>
</dbReference>
<evidence type="ECO:0000256" key="3">
    <source>
        <dbReference type="ARBA" id="ARBA00022833"/>
    </source>
</evidence>
<feature type="domain" description="THAP-type" evidence="6">
    <location>
        <begin position="1"/>
        <end position="82"/>
    </location>
</feature>
<dbReference type="AlphaFoldDB" id="A0AAN7VD89"/>
<dbReference type="EMBL" id="JAVRBK010000003">
    <property type="protein sequence ID" value="KAK5646465.1"/>
    <property type="molecule type" value="Genomic_DNA"/>
</dbReference>
<accession>A0AAN7VD89</accession>
<evidence type="ECO:0000256" key="1">
    <source>
        <dbReference type="ARBA" id="ARBA00022723"/>
    </source>
</evidence>
<keyword evidence="4 5" id="KW-0238">DNA-binding</keyword>
<sequence length="124" mass="14082">MVAIYCAVENCWKSTASKHVFPNPAKNMALFKKWVKLCGNERLYDMTPNKIFTNCRVCRNHFEDTDFLANNRLNRGAYPSKFLPEVVDIEMSQLLENIPSTSKADGRLVTPVMTTCITPTAGKY</sequence>
<dbReference type="Pfam" id="PF05485">
    <property type="entry name" value="THAP"/>
    <property type="match status" value="1"/>
</dbReference>
<organism evidence="8 9">
    <name type="scientific">Pyrocoelia pectoralis</name>
    <dbReference type="NCBI Taxonomy" id="417401"/>
    <lineage>
        <taxon>Eukaryota</taxon>
        <taxon>Metazoa</taxon>
        <taxon>Ecdysozoa</taxon>
        <taxon>Arthropoda</taxon>
        <taxon>Hexapoda</taxon>
        <taxon>Insecta</taxon>
        <taxon>Pterygota</taxon>
        <taxon>Neoptera</taxon>
        <taxon>Endopterygota</taxon>
        <taxon>Coleoptera</taxon>
        <taxon>Polyphaga</taxon>
        <taxon>Elateriformia</taxon>
        <taxon>Elateroidea</taxon>
        <taxon>Lampyridae</taxon>
        <taxon>Lampyrinae</taxon>
        <taxon>Pyrocoelia</taxon>
    </lineage>
</organism>
<gene>
    <name evidence="7" type="ORF">RI129_004814</name>
    <name evidence="8" type="ORF">RI129_004929</name>
</gene>
<dbReference type="GO" id="GO:0008270">
    <property type="term" value="F:zinc ion binding"/>
    <property type="evidence" value="ECO:0007669"/>
    <property type="project" value="UniProtKB-KW"/>
</dbReference>
<evidence type="ECO:0000259" key="6">
    <source>
        <dbReference type="PROSITE" id="PS50950"/>
    </source>
</evidence>
<keyword evidence="1" id="KW-0479">Metal-binding</keyword>
<evidence type="ECO:0000313" key="8">
    <source>
        <dbReference type="EMBL" id="KAK5646465.1"/>
    </source>
</evidence>
<keyword evidence="3" id="KW-0862">Zinc</keyword>
<evidence type="ECO:0000256" key="4">
    <source>
        <dbReference type="ARBA" id="ARBA00023125"/>
    </source>
</evidence>
<dbReference type="PROSITE" id="PS50950">
    <property type="entry name" value="ZF_THAP"/>
    <property type="match status" value="1"/>
</dbReference>
<evidence type="ECO:0000256" key="5">
    <source>
        <dbReference type="PROSITE-ProRule" id="PRU00309"/>
    </source>
</evidence>
<dbReference type="InterPro" id="IPR006612">
    <property type="entry name" value="THAP_Znf"/>
</dbReference>
<comment type="caution">
    <text evidence="8">The sequence shown here is derived from an EMBL/GenBank/DDBJ whole genome shotgun (WGS) entry which is preliminary data.</text>
</comment>
<dbReference type="EMBL" id="JAVRBK010000003">
    <property type="protein sequence ID" value="KAK5646350.1"/>
    <property type="molecule type" value="Genomic_DNA"/>
</dbReference>
<keyword evidence="9" id="KW-1185">Reference proteome</keyword>
<dbReference type="Proteomes" id="UP001329430">
    <property type="component" value="Chromosome 3"/>
</dbReference>
<protein>
    <recommendedName>
        <fullName evidence="6">THAP-type domain-containing protein</fullName>
    </recommendedName>
</protein>
<evidence type="ECO:0000313" key="9">
    <source>
        <dbReference type="Proteomes" id="UP001329430"/>
    </source>
</evidence>
<name>A0AAN7VD89_9COLE</name>
<evidence type="ECO:0000256" key="2">
    <source>
        <dbReference type="ARBA" id="ARBA00022771"/>
    </source>
</evidence>